<gene>
    <name evidence="2" type="ORF">ACFFGH_12885</name>
</gene>
<accession>A0ABV6RP29</accession>
<sequence length="213" mass="22219">MRITVLGGTGYAGSAITGEAERRGHDVTSLSRAMPAEPVPGVLYRTGSVLDDAVLAESVRGPDVVFEALSPRGELAGKLEGVVGRLLPLAAAAGVRLGVLGGASSLEVSPGGPRLVDVRPPAPEVAVEVHTGIALLDIVRGAPEELDWFFVSPAAGFGAWAPGERTGRYRLGDDVLLTDENGKSLISAADLAVAILDEIEQPKHSRRRFHVAY</sequence>
<evidence type="ECO:0000313" key="3">
    <source>
        <dbReference type="Proteomes" id="UP001589896"/>
    </source>
</evidence>
<dbReference type="InterPro" id="IPR051606">
    <property type="entry name" value="Polyketide_Oxido-like"/>
</dbReference>
<keyword evidence="3" id="KW-1185">Reference proteome</keyword>
<organism evidence="2 3">
    <name type="scientific">Lysobacter korlensis</name>
    <dbReference type="NCBI Taxonomy" id="553636"/>
    <lineage>
        <taxon>Bacteria</taxon>
        <taxon>Pseudomonadati</taxon>
        <taxon>Pseudomonadota</taxon>
        <taxon>Gammaproteobacteria</taxon>
        <taxon>Lysobacterales</taxon>
        <taxon>Lysobacteraceae</taxon>
        <taxon>Lysobacter</taxon>
    </lineage>
</organism>
<dbReference type="PANTHER" id="PTHR43355">
    <property type="entry name" value="FLAVIN REDUCTASE (NADPH)"/>
    <property type="match status" value="1"/>
</dbReference>
<name>A0ABV6RP29_9GAMM</name>
<reference evidence="2 3" key="1">
    <citation type="submission" date="2024-09" db="EMBL/GenBank/DDBJ databases">
        <authorList>
            <person name="Sun Q."/>
            <person name="Mori K."/>
        </authorList>
    </citation>
    <scope>NUCLEOTIDE SEQUENCE [LARGE SCALE GENOMIC DNA]</scope>
    <source>
        <strain evidence="2 3">KCTC 23076</strain>
    </source>
</reference>
<proteinExistence type="predicted"/>
<dbReference type="EMBL" id="JBHLTG010000002">
    <property type="protein sequence ID" value="MFC0678737.1"/>
    <property type="molecule type" value="Genomic_DNA"/>
</dbReference>
<comment type="caution">
    <text evidence="2">The sequence shown here is derived from an EMBL/GenBank/DDBJ whole genome shotgun (WGS) entry which is preliminary data.</text>
</comment>
<dbReference type="Pfam" id="PF13460">
    <property type="entry name" value="NAD_binding_10"/>
    <property type="match status" value="1"/>
</dbReference>
<evidence type="ECO:0000313" key="2">
    <source>
        <dbReference type="EMBL" id="MFC0678737.1"/>
    </source>
</evidence>
<dbReference type="RefSeq" id="WP_386668843.1">
    <property type="nucleotide sequence ID" value="NZ_JBHLTG010000002.1"/>
</dbReference>
<feature type="domain" description="NAD(P)-binding" evidence="1">
    <location>
        <begin position="7"/>
        <end position="202"/>
    </location>
</feature>
<protein>
    <submittedName>
        <fullName evidence="2">NAD(P)-dependent oxidoreductase</fullName>
    </submittedName>
</protein>
<dbReference type="InterPro" id="IPR016040">
    <property type="entry name" value="NAD(P)-bd_dom"/>
</dbReference>
<dbReference type="SUPFAM" id="SSF51735">
    <property type="entry name" value="NAD(P)-binding Rossmann-fold domains"/>
    <property type="match status" value="1"/>
</dbReference>
<dbReference type="PANTHER" id="PTHR43355:SF2">
    <property type="entry name" value="FLAVIN REDUCTASE (NADPH)"/>
    <property type="match status" value="1"/>
</dbReference>
<dbReference type="InterPro" id="IPR036291">
    <property type="entry name" value="NAD(P)-bd_dom_sf"/>
</dbReference>
<evidence type="ECO:0000259" key="1">
    <source>
        <dbReference type="Pfam" id="PF13460"/>
    </source>
</evidence>
<dbReference type="Gene3D" id="3.40.50.720">
    <property type="entry name" value="NAD(P)-binding Rossmann-like Domain"/>
    <property type="match status" value="1"/>
</dbReference>
<dbReference type="Proteomes" id="UP001589896">
    <property type="component" value="Unassembled WGS sequence"/>
</dbReference>